<evidence type="ECO:0000256" key="2">
    <source>
        <dbReference type="ARBA" id="ARBA00022794"/>
    </source>
</evidence>
<protein>
    <recommendedName>
        <fullName evidence="5">Intraflagellar transport protein 43 homolog</fullName>
    </recommendedName>
</protein>
<accession>T1K930</accession>
<keyword evidence="2" id="KW-0970">Cilium biogenesis/degradation</keyword>
<dbReference type="PANTHER" id="PTHR33724:SF1">
    <property type="entry name" value="INTRAFLAGELLAR TRANSPORT PROTEIN 43 HOMOLOG"/>
    <property type="match status" value="1"/>
</dbReference>
<evidence type="ECO:0008006" key="5">
    <source>
        <dbReference type="Google" id="ProtNLM"/>
    </source>
</evidence>
<evidence type="ECO:0000313" key="3">
    <source>
        <dbReference type="EnsemblMetazoa" id="tetur07g03490.1"/>
    </source>
</evidence>
<dbReference type="PANTHER" id="PTHR33724">
    <property type="entry name" value="INTRAFLAGELLAR TRANSPORT PROTEIN 43 HOMOLOG"/>
    <property type="match status" value="1"/>
</dbReference>
<dbReference type="EnsemblMetazoa" id="tetur07g03490.1">
    <property type="protein sequence ID" value="tetur07g03490.1"/>
    <property type="gene ID" value="tetur07g03490"/>
</dbReference>
<proteinExistence type="inferred from homology"/>
<dbReference type="Pfam" id="PF15305">
    <property type="entry name" value="IFT43"/>
    <property type="match status" value="1"/>
</dbReference>
<dbReference type="STRING" id="32264.T1K930"/>
<reference evidence="4" key="1">
    <citation type="submission" date="2011-08" db="EMBL/GenBank/DDBJ databases">
        <authorList>
            <person name="Rombauts S."/>
        </authorList>
    </citation>
    <scope>NUCLEOTIDE SEQUENCE</scope>
    <source>
        <strain evidence="4">London</strain>
    </source>
</reference>
<dbReference type="EMBL" id="CAEY01001887">
    <property type="status" value="NOT_ANNOTATED_CDS"/>
    <property type="molecule type" value="Genomic_DNA"/>
</dbReference>
<keyword evidence="4" id="KW-1185">Reference proteome</keyword>
<dbReference type="GO" id="GO:0005929">
    <property type="term" value="C:cilium"/>
    <property type="evidence" value="ECO:0007669"/>
    <property type="project" value="TreeGrafter"/>
</dbReference>
<sequence>MMNNTNHINRDHFAIGGLEDDLINSDLESFSLSPKSRSETRQTRRNAESTIELPNDIMASDNPLTHIFGDGSNEMTRVDGRRRRGSLFEDDQTDDFRSSRIFSVKASVNRPRELESDENETIPFIPDIDELDDPISKGPQDFVDNFVVNKLISLQELEKDIIKHQAFSNLCGVDSSILSSRLVSQGQVKEDDVPWTWDSLISEVASYIERKDDE</sequence>
<name>T1K930_TETUR</name>
<dbReference type="GO" id="GO:0030991">
    <property type="term" value="C:intraciliary transport particle A"/>
    <property type="evidence" value="ECO:0007669"/>
    <property type="project" value="InterPro"/>
</dbReference>
<dbReference type="Proteomes" id="UP000015104">
    <property type="component" value="Unassembled WGS sequence"/>
</dbReference>
<dbReference type="GO" id="GO:0035721">
    <property type="term" value="P:intraciliary retrograde transport"/>
    <property type="evidence" value="ECO:0007669"/>
    <property type="project" value="TreeGrafter"/>
</dbReference>
<evidence type="ECO:0000313" key="4">
    <source>
        <dbReference type="Proteomes" id="UP000015104"/>
    </source>
</evidence>
<dbReference type="AlphaFoldDB" id="T1K930"/>
<dbReference type="InterPro" id="IPR029302">
    <property type="entry name" value="IFT43"/>
</dbReference>
<reference evidence="3" key="2">
    <citation type="submission" date="2015-06" db="UniProtKB">
        <authorList>
            <consortium name="EnsemblMetazoa"/>
        </authorList>
    </citation>
    <scope>IDENTIFICATION</scope>
</reference>
<evidence type="ECO:0000256" key="1">
    <source>
        <dbReference type="ARBA" id="ARBA00007563"/>
    </source>
</evidence>
<organism evidence="3 4">
    <name type="scientific">Tetranychus urticae</name>
    <name type="common">Two-spotted spider mite</name>
    <dbReference type="NCBI Taxonomy" id="32264"/>
    <lineage>
        <taxon>Eukaryota</taxon>
        <taxon>Metazoa</taxon>
        <taxon>Ecdysozoa</taxon>
        <taxon>Arthropoda</taxon>
        <taxon>Chelicerata</taxon>
        <taxon>Arachnida</taxon>
        <taxon>Acari</taxon>
        <taxon>Acariformes</taxon>
        <taxon>Trombidiformes</taxon>
        <taxon>Prostigmata</taxon>
        <taxon>Eleutherengona</taxon>
        <taxon>Raphignathae</taxon>
        <taxon>Tetranychoidea</taxon>
        <taxon>Tetranychidae</taxon>
        <taxon>Tetranychus</taxon>
    </lineage>
</organism>
<comment type="similarity">
    <text evidence="1">Belongs to the IFT43 family.</text>
</comment>
<dbReference type="HOGENOM" id="CLU_104337_0_0_1"/>